<comment type="caution">
    <text evidence="5">The sequence shown here is derived from an EMBL/GenBank/DDBJ whole genome shotgun (WGS) entry which is preliminary data.</text>
</comment>
<reference evidence="5" key="1">
    <citation type="submission" date="2024-05" db="EMBL/GenBank/DDBJ databases">
        <title>Metabacillus sp. nov., isolated from the rhizosphere soil of tomato plants.</title>
        <authorList>
            <person name="Ma R."/>
        </authorList>
    </citation>
    <scope>NUCLEOTIDE SEQUENCE</scope>
    <source>
        <strain evidence="5">DBTR6</strain>
    </source>
</reference>
<evidence type="ECO:0000259" key="4">
    <source>
        <dbReference type="PROSITE" id="PS51000"/>
    </source>
</evidence>
<evidence type="ECO:0000256" key="3">
    <source>
        <dbReference type="ARBA" id="ARBA00023163"/>
    </source>
</evidence>
<evidence type="ECO:0000313" key="6">
    <source>
        <dbReference type="Proteomes" id="UP001165287"/>
    </source>
</evidence>
<dbReference type="Pfam" id="PF00455">
    <property type="entry name" value="DeoRC"/>
    <property type="match status" value="1"/>
</dbReference>
<dbReference type="InterPro" id="IPR037171">
    <property type="entry name" value="NagB/RpiA_transferase-like"/>
</dbReference>
<dbReference type="InterPro" id="IPR050313">
    <property type="entry name" value="Carb_Metab_HTH_regulators"/>
</dbReference>
<keyword evidence="1" id="KW-0805">Transcription regulation</keyword>
<dbReference type="Gene3D" id="3.40.50.1360">
    <property type="match status" value="1"/>
</dbReference>
<name>A0ABS7UR86_9BACI</name>
<dbReference type="PANTHER" id="PTHR30363">
    <property type="entry name" value="HTH-TYPE TRANSCRIPTIONAL REGULATOR SRLR-RELATED"/>
    <property type="match status" value="1"/>
</dbReference>
<dbReference type="PRINTS" id="PR00037">
    <property type="entry name" value="HTHLACR"/>
</dbReference>
<accession>A0ABS7UR86</accession>
<dbReference type="GO" id="GO:0003677">
    <property type="term" value="F:DNA binding"/>
    <property type="evidence" value="ECO:0007669"/>
    <property type="project" value="UniProtKB-KW"/>
</dbReference>
<dbReference type="PANTHER" id="PTHR30363:SF44">
    <property type="entry name" value="AGA OPERON TRANSCRIPTIONAL REPRESSOR-RELATED"/>
    <property type="match status" value="1"/>
</dbReference>
<dbReference type="InterPro" id="IPR001034">
    <property type="entry name" value="DeoR_HTH"/>
</dbReference>
<dbReference type="SMART" id="SM00420">
    <property type="entry name" value="HTH_DEOR"/>
    <property type="match status" value="1"/>
</dbReference>
<evidence type="ECO:0000313" key="5">
    <source>
        <dbReference type="EMBL" id="MBZ5750572.1"/>
    </source>
</evidence>
<dbReference type="InterPro" id="IPR014036">
    <property type="entry name" value="DeoR-like_C"/>
</dbReference>
<dbReference type="SUPFAM" id="SSF46785">
    <property type="entry name" value="Winged helix' DNA-binding domain"/>
    <property type="match status" value="1"/>
</dbReference>
<keyword evidence="2 5" id="KW-0238">DNA-binding</keyword>
<dbReference type="SUPFAM" id="SSF100950">
    <property type="entry name" value="NagB/RpiA/CoA transferase-like"/>
    <property type="match status" value="1"/>
</dbReference>
<dbReference type="Pfam" id="PF08220">
    <property type="entry name" value="HTH_DeoR"/>
    <property type="match status" value="1"/>
</dbReference>
<evidence type="ECO:0000256" key="1">
    <source>
        <dbReference type="ARBA" id="ARBA00023015"/>
    </source>
</evidence>
<dbReference type="InterPro" id="IPR018356">
    <property type="entry name" value="Tscrpt_reg_HTH_DeoR_CS"/>
</dbReference>
<dbReference type="PROSITE" id="PS00894">
    <property type="entry name" value="HTH_DEOR_1"/>
    <property type="match status" value="1"/>
</dbReference>
<protein>
    <submittedName>
        <fullName evidence="5">DeoR/GlpR family DNA-binding transcription regulator</fullName>
    </submittedName>
</protein>
<sequence length="258" mass="29047">MSLLAQERQNMILQLLDEKGKVYGTDLATHFHVTPETIRRDLFILEQDNKLKRVHGGAIKKSEPRFEQKQNMMYEEKSAIGKKAASFIEDGDIIVIDVGTTTLQLAKNIKGIKNLTIVTNSIAAANELNGLLENNHFEGKVIVLGGSLNPYQKSLSGTLTSRLLSEFRFDKAFISCGGINLSEISDFDMEESIASSMMIKHANRVFLLADSTKIDNQSFCRICDISDIHYVISDIDMPKKWRKDEQIQHLNWLVAKGD</sequence>
<dbReference type="Gene3D" id="1.10.10.10">
    <property type="entry name" value="Winged helix-like DNA-binding domain superfamily/Winged helix DNA-binding domain"/>
    <property type="match status" value="1"/>
</dbReference>
<dbReference type="PROSITE" id="PS51000">
    <property type="entry name" value="HTH_DEOR_2"/>
    <property type="match status" value="1"/>
</dbReference>
<keyword evidence="3" id="KW-0804">Transcription</keyword>
<dbReference type="Proteomes" id="UP001165287">
    <property type="component" value="Unassembled WGS sequence"/>
</dbReference>
<dbReference type="InterPro" id="IPR036388">
    <property type="entry name" value="WH-like_DNA-bd_sf"/>
</dbReference>
<gene>
    <name evidence="5" type="ORF">K9V48_09995</name>
</gene>
<keyword evidence="6" id="KW-1185">Reference proteome</keyword>
<dbReference type="RefSeq" id="WP_224138819.1">
    <property type="nucleotide sequence ID" value="NZ_JAIQUM010000017.1"/>
</dbReference>
<dbReference type="InterPro" id="IPR036390">
    <property type="entry name" value="WH_DNA-bd_sf"/>
</dbReference>
<proteinExistence type="predicted"/>
<evidence type="ECO:0000256" key="2">
    <source>
        <dbReference type="ARBA" id="ARBA00023125"/>
    </source>
</evidence>
<dbReference type="EMBL" id="JAIQUM010000017">
    <property type="protein sequence ID" value="MBZ5750572.1"/>
    <property type="molecule type" value="Genomic_DNA"/>
</dbReference>
<organism evidence="5 6">
    <name type="scientific">Metabacillus rhizolycopersici</name>
    <dbReference type="NCBI Taxonomy" id="2875709"/>
    <lineage>
        <taxon>Bacteria</taxon>
        <taxon>Bacillati</taxon>
        <taxon>Bacillota</taxon>
        <taxon>Bacilli</taxon>
        <taxon>Bacillales</taxon>
        <taxon>Bacillaceae</taxon>
        <taxon>Metabacillus</taxon>
    </lineage>
</organism>
<dbReference type="SMART" id="SM01134">
    <property type="entry name" value="DeoRC"/>
    <property type="match status" value="1"/>
</dbReference>
<feature type="domain" description="HTH deoR-type" evidence="4">
    <location>
        <begin position="5"/>
        <end position="60"/>
    </location>
</feature>